<dbReference type="SUPFAM" id="SSF54768">
    <property type="entry name" value="dsRNA-binding domain-like"/>
    <property type="match status" value="1"/>
</dbReference>
<evidence type="ECO:0000313" key="3">
    <source>
        <dbReference type="EMBL" id="KDQ62348.1"/>
    </source>
</evidence>
<dbReference type="AlphaFoldDB" id="A0A067Q5L5"/>
<evidence type="ECO:0000256" key="1">
    <source>
        <dbReference type="PROSITE-ProRule" id="PRU00266"/>
    </source>
</evidence>
<name>A0A067Q5L5_9AGAM</name>
<dbReference type="Proteomes" id="UP000027265">
    <property type="component" value="Unassembled WGS sequence"/>
</dbReference>
<protein>
    <recommendedName>
        <fullName evidence="2">DRBM domain-containing protein</fullName>
    </recommendedName>
</protein>
<feature type="domain" description="DRBM" evidence="2">
    <location>
        <begin position="5"/>
        <end position="74"/>
    </location>
</feature>
<organism evidence="3 4">
    <name type="scientific">Jaapia argillacea MUCL 33604</name>
    <dbReference type="NCBI Taxonomy" id="933084"/>
    <lineage>
        <taxon>Eukaryota</taxon>
        <taxon>Fungi</taxon>
        <taxon>Dikarya</taxon>
        <taxon>Basidiomycota</taxon>
        <taxon>Agaricomycotina</taxon>
        <taxon>Agaricomycetes</taxon>
        <taxon>Agaricomycetidae</taxon>
        <taxon>Jaapiales</taxon>
        <taxon>Jaapiaceae</taxon>
        <taxon>Jaapia</taxon>
    </lineage>
</organism>
<dbReference type="Pfam" id="PF00035">
    <property type="entry name" value="dsrm"/>
    <property type="match status" value="1"/>
</dbReference>
<dbReference type="EMBL" id="KL197711">
    <property type="protein sequence ID" value="KDQ62348.1"/>
    <property type="molecule type" value="Genomic_DNA"/>
</dbReference>
<proteinExistence type="predicted"/>
<evidence type="ECO:0000259" key="2">
    <source>
        <dbReference type="PROSITE" id="PS50137"/>
    </source>
</evidence>
<keyword evidence="1" id="KW-0694">RNA-binding</keyword>
<dbReference type="InParanoid" id="A0A067Q5L5"/>
<gene>
    <name evidence="3" type="ORF">JAAARDRAFT_30242</name>
</gene>
<reference evidence="4" key="1">
    <citation type="journal article" date="2014" name="Proc. Natl. Acad. Sci. U.S.A.">
        <title>Extensive sampling of basidiomycete genomes demonstrates inadequacy of the white-rot/brown-rot paradigm for wood decay fungi.</title>
        <authorList>
            <person name="Riley R."/>
            <person name="Salamov A.A."/>
            <person name="Brown D.W."/>
            <person name="Nagy L.G."/>
            <person name="Floudas D."/>
            <person name="Held B.W."/>
            <person name="Levasseur A."/>
            <person name="Lombard V."/>
            <person name="Morin E."/>
            <person name="Otillar R."/>
            <person name="Lindquist E.A."/>
            <person name="Sun H."/>
            <person name="LaButti K.M."/>
            <person name="Schmutz J."/>
            <person name="Jabbour D."/>
            <person name="Luo H."/>
            <person name="Baker S.E."/>
            <person name="Pisabarro A.G."/>
            <person name="Walton J.D."/>
            <person name="Blanchette R.A."/>
            <person name="Henrissat B."/>
            <person name="Martin F."/>
            <person name="Cullen D."/>
            <person name="Hibbett D.S."/>
            <person name="Grigoriev I.V."/>
        </authorList>
    </citation>
    <scope>NUCLEOTIDE SEQUENCE [LARGE SCALE GENOMIC DNA]</scope>
    <source>
        <strain evidence="4">MUCL 33604</strain>
    </source>
</reference>
<dbReference type="PROSITE" id="PS50137">
    <property type="entry name" value="DS_RBD"/>
    <property type="match status" value="1"/>
</dbReference>
<dbReference type="GO" id="GO:0003723">
    <property type="term" value="F:RNA binding"/>
    <property type="evidence" value="ECO:0007669"/>
    <property type="project" value="UniProtKB-UniRule"/>
</dbReference>
<dbReference type="CDD" id="cd00048">
    <property type="entry name" value="DSRM_SF"/>
    <property type="match status" value="1"/>
</dbReference>
<dbReference type="HOGENOM" id="CLU_172700_2_0_1"/>
<evidence type="ECO:0000313" key="4">
    <source>
        <dbReference type="Proteomes" id="UP000027265"/>
    </source>
</evidence>
<accession>A0A067Q5L5</accession>
<dbReference type="Gene3D" id="3.30.160.20">
    <property type="match status" value="1"/>
</dbReference>
<keyword evidence="4" id="KW-1185">Reference proteome</keyword>
<dbReference type="OrthoDB" id="112668at2759"/>
<dbReference type="InterPro" id="IPR014720">
    <property type="entry name" value="dsRBD_dom"/>
</dbReference>
<sequence>MAPPTCRTALNNFLQNRGETAFLRWEEYHSGNRHDGVWTCIAYYREIEYGRGSGPSKDAAKEVASALVLAALME</sequence>